<dbReference type="AlphaFoldDB" id="A0A6H5GV23"/>
<feature type="region of interest" description="Disordered" evidence="1">
    <location>
        <begin position="204"/>
        <end position="231"/>
    </location>
</feature>
<feature type="region of interest" description="Disordered" evidence="1">
    <location>
        <begin position="136"/>
        <end position="160"/>
    </location>
</feature>
<organism evidence="2 3">
    <name type="scientific">Nesidiocoris tenuis</name>
    <dbReference type="NCBI Taxonomy" id="355587"/>
    <lineage>
        <taxon>Eukaryota</taxon>
        <taxon>Metazoa</taxon>
        <taxon>Ecdysozoa</taxon>
        <taxon>Arthropoda</taxon>
        <taxon>Hexapoda</taxon>
        <taxon>Insecta</taxon>
        <taxon>Pterygota</taxon>
        <taxon>Neoptera</taxon>
        <taxon>Paraneoptera</taxon>
        <taxon>Hemiptera</taxon>
        <taxon>Heteroptera</taxon>
        <taxon>Panheteroptera</taxon>
        <taxon>Cimicomorpha</taxon>
        <taxon>Miridae</taxon>
        <taxon>Dicyphina</taxon>
        <taxon>Nesidiocoris</taxon>
    </lineage>
</organism>
<evidence type="ECO:0000313" key="2">
    <source>
        <dbReference type="EMBL" id="CAB0006976.1"/>
    </source>
</evidence>
<accession>A0A6H5GV23</accession>
<gene>
    <name evidence="2" type="ORF">NTEN_LOCUS12397</name>
</gene>
<name>A0A6H5GV23_9HEMI</name>
<feature type="compositionally biased region" description="Polar residues" evidence="1">
    <location>
        <begin position="206"/>
        <end position="225"/>
    </location>
</feature>
<sequence>DVPLTLVFEWESLERMIYLPDKLFILLKVRCKNRFFKKKIDFLLPSLLSPQRRRTPAKTHVTKNRLATHLKPAHHTGNAKNLFQKKVQCDSISPRLLGRNGCPQATDVREVEETGNLCSDEVSGLMYHLTQVLLSQSQETGTRDSNRSRSSKFEDFQVSSPAGLNDDQLFMDKICGSRPTLPSNKSQSGELSFVTSRETGFVIGRTTRQTHNETGTQTHNRYRSQTHNETETRSKKFDYEFTFEFDYQFKFLFQSLDLAKGAKMNYQLKNFEGSKRKIALKIFEWKNGEEVTATEITGAQITHNTSQILKKSAKQHAEHDSLKLNFLQEKTPSKKRKLCWRTWLCFSSYTKKKIKCVDLSRPCPVQPRGSQLQASFLCLSDATKYPALLE</sequence>
<feature type="compositionally biased region" description="Basic and acidic residues" evidence="1">
    <location>
        <begin position="141"/>
        <end position="155"/>
    </location>
</feature>
<feature type="non-terminal residue" evidence="2">
    <location>
        <position position="1"/>
    </location>
</feature>
<reference evidence="2 3" key="1">
    <citation type="submission" date="2020-02" db="EMBL/GenBank/DDBJ databases">
        <authorList>
            <person name="Ferguson B K."/>
        </authorList>
    </citation>
    <scope>NUCLEOTIDE SEQUENCE [LARGE SCALE GENOMIC DNA]</scope>
</reference>
<evidence type="ECO:0000256" key="1">
    <source>
        <dbReference type="SAM" id="MobiDB-lite"/>
    </source>
</evidence>
<proteinExistence type="predicted"/>
<dbReference type="Proteomes" id="UP000479000">
    <property type="component" value="Unassembled WGS sequence"/>
</dbReference>
<protein>
    <submittedName>
        <fullName evidence="2">Uncharacterized protein</fullName>
    </submittedName>
</protein>
<dbReference type="EMBL" id="CADCXU010018567">
    <property type="protein sequence ID" value="CAB0006976.1"/>
    <property type="molecule type" value="Genomic_DNA"/>
</dbReference>
<evidence type="ECO:0000313" key="3">
    <source>
        <dbReference type="Proteomes" id="UP000479000"/>
    </source>
</evidence>
<keyword evidence="3" id="KW-1185">Reference proteome</keyword>